<evidence type="ECO:0000256" key="1">
    <source>
        <dbReference type="SAM" id="MobiDB-lite"/>
    </source>
</evidence>
<keyword evidence="2" id="KW-0472">Membrane</keyword>
<dbReference type="OrthoDB" id="3788664at2"/>
<dbReference type="RefSeq" id="WP_123221330.1">
    <property type="nucleotide sequence ID" value="NZ_RJSF01000005.1"/>
</dbReference>
<evidence type="ECO:0000313" key="3">
    <source>
        <dbReference type="EMBL" id="RNM16991.1"/>
    </source>
</evidence>
<evidence type="ECO:0000313" key="4">
    <source>
        <dbReference type="Proteomes" id="UP000279994"/>
    </source>
</evidence>
<reference evidence="3 4" key="1">
    <citation type="submission" date="2018-11" db="EMBL/GenBank/DDBJ databases">
        <authorList>
            <person name="Li F."/>
        </authorList>
    </citation>
    <scope>NUCLEOTIDE SEQUENCE [LARGE SCALE GENOMIC DNA]</scope>
    <source>
        <strain evidence="3 4">Gsoil 818</strain>
    </source>
</reference>
<feature type="transmembrane region" description="Helical" evidence="2">
    <location>
        <begin position="110"/>
        <end position="129"/>
    </location>
</feature>
<organism evidence="3 4">
    <name type="scientific">Nocardioides pocheonensis</name>
    <dbReference type="NCBI Taxonomy" id="661485"/>
    <lineage>
        <taxon>Bacteria</taxon>
        <taxon>Bacillati</taxon>
        <taxon>Actinomycetota</taxon>
        <taxon>Actinomycetes</taxon>
        <taxon>Propionibacteriales</taxon>
        <taxon>Nocardioidaceae</taxon>
        <taxon>Nocardioides</taxon>
    </lineage>
</organism>
<dbReference type="Proteomes" id="UP000279994">
    <property type="component" value="Unassembled WGS sequence"/>
</dbReference>
<protein>
    <submittedName>
        <fullName evidence="3">Uncharacterized protein</fullName>
    </submittedName>
</protein>
<accession>A0A3N0GX37</accession>
<keyword evidence="2" id="KW-1133">Transmembrane helix</keyword>
<feature type="transmembrane region" description="Helical" evidence="2">
    <location>
        <begin position="84"/>
        <end position="104"/>
    </location>
</feature>
<feature type="region of interest" description="Disordered" evidence="1">
    <location>
        <begin position="1"/>
        <end position="36"/>
    </location>
</feature>
<comment type="caution">
    <text evidence="3">The sequence shown here is derived from an EMBL/GenBank/DDBJ whole genome shotgun (WGS) entry which is preliminary data.</text>
</comment>
<evidence type="ECO:0000256" key="2">
    <source>
        <dbReference type="SAM" id="Phobius"/>
    </source>
</evidence>
<proteinExistence type="predicted"/>
<sequence length="130" mass="13914">MTETPRDVTSAAASSGPAAPRRARHLMDPNAPRPVRNVRAEKESLTRVQQWVMSTLAVTTGLHMAAGLILAAMFLDERGTVSQVGLNMIAGIFGVLSIAAALAIHKRAWLSPWLTLGMVPTIVGLWLTFG</sequence>
<keyword evidence="2" id="KW-0812">Transmembrane</keyword>
<gene>
    <name evidence="3" type="ORF">EFL26_02575</name>
</gene>
<dbReference type="EMBL" id="RJSF01000005">
    <property type="protein sequence ID" value="RNM16991.1"/>
    <property type="molecule type" value="Genomic_DNA"/>
</dbReference>
<feature type="transmembrane region" description="Helical" evidence="2">
    <location>
        <begin position="51"/>
        <end position="72"/>
    </location>
</feature>
<feature type="compositionally biased region" description="Low complexity" evidence="1">
    <location>
        <begin position="10"/>
        <end position="20"/>
    </location>
</feature>
<keyword evidence="4" id="KW-1185">Reference proteome</keyword>
<name>A0A3N0GX37_9ACTN</name>
<dbReference type="AlphaFoldDB" id="A0A3N0GX37"/>